<protein>
    <submittedName>
        <fullName evidence="1">Uncharacterized protein</fullName>
    </submittedName>
</protein>
<dbReference type="AlphaFoldDB" id="A0AAI8R8U6"/>
<organism evidence="1 2">
    <name type="scientific">Enterococcus mundtii</name>
    <dbReference type="NCBI Taxonomy" id="53346"/>
    <lineage>
        <taxon>Bacteria</taxon>
        <taxon>Bacillati</taxon>
        <taxon>Bacillota</taxon>
        <taxon>Bacilli</taxon>
        <taxon>Lactobacillales</taxon>
        <taxon>Enterococcaceae</taxon>
        <taxon>Enterococcus</taxon>
    </lineage>
</organism>
<evidence type="ECO:0000313" key="1">
    <source>
        <dbReference type="EMBL" id="BBM14442.1"/>
    </source>
</evidence>
<accession>A0AAI8R8U6</accession>
<dbReference type="Proteomes" id="UP000509460">
    <property type="component" value="Chromosome"/>
</dbReference>
<gene>
    <name evidence="1" type="ORF">EM151A_1206</name>
</gene>
<sequence length="70" mass="8272">MNEDVGMDTNIFFLNKGMTKDYYKIIKNIVICLTYTRLIKVEVIFSKNSWQKNTYVSSSSKEIEEAYVFK</sequence>
<evidence type="ECO:0000313" key="2">
    <source>
        <dbReference type="Proteomes" id="UP000509460"/>
    </source>
</evidence>
<dbReference type="EMBL" id="AP019810">
    <property type="protein sequence ID" value="BBM14442.1"/>
    <property type="molecule type" value="Genomic_DNA"/>
</dbReference>
<reference evidence="1 2" key="1">
    <citation type="submission" date="2019-07" db="EMBL/GenBank/DDBJ databases">
        <title>antibiotic susceptibility of plant-derived lactic acid bacteria.</title>
        <authorList>
            <person name="Sugiyama M."/>
            <person name="Noda M."/>
        </authorList>
    </citation>
    <scope>NUCLEOTIDE SEQUENCE [LARGE SCALE GENOMIC DNA]</scope>
    <source>
        <strain evidence="1 2">15-1A</strain>
    </source>
</reference>
<name>A0AAI8R8U6_ENTMU</name>
<proteinExistence type="predicted"/>